<dbReference type="Pfam" id="PF12833">
    <property type="entry name" value="HTH_18"/>
    <property type="match status" value="1"/>
</dbReference>
<dbReference type="PROSITE" id="PS01124">
    <property type="entry name" value="HTH_ARAC_FAMILY_2"/>
    <property type="match status" value="1"/>
</dbReference>
<keyword evidence="3" id="KW-0804">Transcription</keyword>
<dbReference type="InterPro" id="IPR009057">
    <property type="entry name" value="Homeodomain-like_sf"/>
</dbReference>
<keyword evidence="1" id="KW-0805">Transcription regulation</keyword>
<keyword evidence="4" id="KW-0812">Transmembrane</keyword>
<evidence type="ECO:0000313" key="6">
    <source>
        <dbReference type="EMBL" id="SFZ95307.1"/>
    </source>
</evidence>
<dbReference type="SUPFAM" id="SSF48452">
    <property type="entry name" value="TPR-like"/>
    <property type="match status" value="1"/>
</dbReference>
<keyword evidence="7" id="KW-1185">Reference proteome</keyword>
<dbReference type="PANTHER" id="PTHR43280">
    <property type="entry name" value="ARAC-FAMILY TRANSCRIPTIONAL REGULATOR"/>
    <property type="match status" value="1"/>
</dbReference>
<dbReference type="PANTHER" id="PTHR43280:SF2">
    <property type="entry name" value="HTH-TYPE TRANSCRIPTIONAL REGULATOR EXSA"/>
    <property type="match status" value="1"/>
</dbReference>
<dbReference type="STRING" id="1612149.SAMN05216324_10956"/>
<evidence type="ECO:0000313" key="7">
    <source>
        <dbReference type="Proteomes" id="UP000182034"/>
    </source>
</evidence>
<keyword evidence="2" id="KW-0238">DNA-binding</keyword>
<dbReference type="Gene3D" id="1.25.40.10">
    <property type="entry name" value="Tetratricopeptide repeat domain"/>
    <property type="match status" value="2"/>
</dbReference>
<dbReference type="GO" id="GO:0003700">
    <property type="term" value="F:DNA-binding transcription factor activity"/>
    <property type="evidence" value="ECO:0007669"/>
    <property type="project" value="InterPro"/>
</dbReference>
<keyword evidence="4" id="KW-1133">Transmembrane helix</keyword>
<feature type="domain" description="HTH araC/xylS-type" evidence="5">
    <location>
        <begin position="477"/>
        <end position="589"/>
    </location>
</feature>
<keyword evidence="4" id="KW-0472">Membrane</keyword>
<evidence type="ECO:0000256" key="3">
    <source>
        <dbReference type="ARBA" id="ARBA00023163"/>
    </source>
</evidence>
<dbReference type="InterPro" id="IPR011990">
    <property type="entry name" value="TPR-like_helical_dom_sf"/>
</dbReference>
<dbReference type="SUPFAM" id="SSF46689">
    <property type="entry name" value="Homeodomain-like"/>
    <property type="match status" value="1"/>
</dbReference>
<dbReference type="InterPro" id="IPR018060">
    <property type="entry name" value="HTH_AraC"/>
</dbReference>
<organism evidence="6 7">
    <name type="scientific">Chryseobacterium limigenitum</name>
    <dbReference type="NCBI Taxonomy" id="1612149"/>
    <lineage>
        <taxon>Bacteria</taxon>
        <taxon>Pseudomonadati</taxon>
        <taxon>Bacteroidota</taxon>
        <taxon>Flavobacteriia</taxon>
        <taxon>Flavobacteriales</taxon>
        <taxon>Weeksellaceae</taxon>
        <taxon>Chryseobacterium group</taxon>
        <taxon>Chryseobacterium</taxon>
    </lineage>
</organism>
<dbReference type="EMBL" id="FPKW01000009">
    <property type="protein sequence ID" value="SFZ95307.1"/>
    <property type="molecule type" value="Genomic_DNA"/>
</dbReference>
<name>A0A1K2IU92_9FLAO</name>
<proteinExistence type="predicted"/>
<dbReference type="OrthoDB" id="5295174at2"/>
<evidence type="ECO:0000256" key="2">
    <source>
        <dbReference type="ARBA" id="ARBA00023125"/>
    </source>
</evidence>
<dbReference type="Proteomes" id="UP000182034">
    <property type="component" value="Unassembled WGS sequence"/>
</dbReference>
<protein>
    <submittedName>
        <fullName evidence="6">Helix-turn-helix domain-containing protein</fullName>
    </submittedName>
</protein>
<accession>A0A1K2IU92</accession>
<evidence type="ECO:0000256" key="4">
    <source>
        <dbReference type="SAM" id="Phobius"/>
    </source>
</evidence>
<sequence>MHSYLEFSMNSYLMNKNVNLQCIYKMMKSIFPLLILLFNHLVGAQTNKIDSLYEFKYPELKSKFYDYYDHNQVLQSEKIAKYYLQKAKKEKNVLEIAEGYNLTHFNKDFSTALRYIDSLAVITKDINGNLYPARTYLIKGNLYYKHDNLKAALDNYILGLKYAKEQNDEKQTAYANMNIAYINSYIGKNKEAAKIFRYYLYNRNNITDDYQHNQMRIALISCYLEINKLDSANILIREGQASASANNNNYDLSLYSFLSGTNDLKLKKYDTAITKLSKVYDDLTKINKNNANFALYSLGKAYDGLKNKEKVVETYIKLDSNIQKTDITFPELRDVYAYLIDYYKEKNDKEKQLYYIDRFLKIDKKLDEQFRYLSTELPKKYDTPNLLLEKENIINELKSKKLLFYTTIGIMALLLLTLLFLYCKSRKAEIIHRKTAQDLINSIEERHKIHPETEVSEVINEEPPVQQEPKVVKNIPDEVVQAIFKELQDFEKNEHFLKKGITLSSLAQSINTNTAYLSEVINSHKEKNFTAYLNELRIDYALERLIEDKRFRSYKLAVIADELGYNNAQAFTAAFKKKTQTTLSTYIKEIEKQQILNKVQLSHFQNFDVMDL</sequence>
<evidence type="ECO:0000256" key="1">
    <source>
        <dbReference type="ARBA" id="ARBA00023015"/>
    </source>
</evidence>
<dbReference type="SMART" id="SM00342">
    <property type="entry name" value="HTH_ARAC"/>
    <property type="match status" value="1"/>
</dbReference>
<reference evidence="7" key="1">
    <citation type="submission" date="2016-10" db="EMBL/GenBank/DDBJ databases">
        <authorList>
            <person name="Varghese N."/>
            <person name="Submissions S."/>
        </authorList>
    </citation>
    <scope>NUCLEOTIDE SEQUENCE [LARGE SCALE GENOMIC DNA]</scope>
    <source>
        <strain evidence="7">SUR2</strain>
    </source>
</reference>
<dbReference type="GO" id="GO:0043565">
    <property type="term" value="F:sequence-specific DNA binding"/>
    <property type="evidence" value="ECO:0007669"/>
    <property type="project" value="InterPro"/>
</dbReference>
<evidence type="ECO:0000259" key="5">
    <source>
        <dbReference type="PROSITE" id="PS01124"/>
    </source>
</evidence>
<feature type="transmembrane region" description="Helical" evidence="4">
    <location>
        <begin position="402"/>
        <end position="423"/>
    </location>
</feature>
<dbReference type="AlphaFoldDB" id="A0A1K2IU92"/>
<dbReference type="Gene3D" id="1.10.10.60">
    <property type="entry name" value="Homeodomain-like"/>
    <property type="match status" value="2"/>
</dbReference>
<gene>
    <name evidence="6" type="ORF">SAMN05216324_10956</name>
</gene>